<evidence type="ECO:0000313" key="3">
    <source>
        <dbReference type="EMBL" id="QEX20966.1"/>
    </source>
</evidence>
<organism evidence="3 4">
    <name type="scientific">Hypericibacter adhaerens</name>
    <dbReference type="NCBI Taxonomy" id="2602016"/>
    <lineage>
        <taxon>Bacteria</taxon>
        <taxon>Pseudomonadati</taxon>
        <taxon>Pseudomonadota</taxon>
        <taxon>Alphaproteobacteria</taxon>
        <taxon>Rhodospirillales</taxon>
        <taxon>Dongiaceae</taxon>
        <taxon>Hypericibacter</taxon>
    </lineage>
</organism>
<dbReference type="GO" id="GO:0016020">
    <property type="term" value="C:membrane"/>
    <property type="evidence" value="ECO:0007669"/>
    <property type="project" value="InterPro"/>
</dbReference>
<feature type="transmembrane region" description="Helical" evidence="1">
    <location>
        <begin position="152"/>
        <end position="168"/>
    </location>
</feature>
<feature type="transmembrane region" description="Helical" evidence="1">
    <location>
        <begin position="123"/>
        <end position="140"/>
    </location>
</feature>
<feature type="transmembrane region" description="Helical" evidence="1">
    <location>
        <begin position="39"/>
        <end position="61"/>
    </location>
</feature>
<feature type="transmembrane region" description="Helical" evidence="1">
    <location>
        <begin position="98"/>
        <end position="116"/>
    </location>
</feature>
<dbReference type="PANTHER" id="PTHR22911:SF135">
    <property type="entry name" value="BLR4310 PROTEIN"/>
    <property type="match status" value="1"/>
</dbReference>
<proteinExistence type="predicted"/>
<gene>
    <name evidence="3" type="ORF">FRZ61_08860</name>
</gene>
<keyword evidence="4" id="KW-1185">Reference proteome</keyword>
<feature type="transmembrane region" description="Helical" evidence="1">
    <location>
        <begin position="73"/>
        <end position="92"/>
    </location>
</feature>
<evidence type="ECO:0000259" key="2">
    <source>
        <dbReference type="Pfam" id="PF00892"/>
    </source>
</evidence>
<reference evidence="3 4" key="1">
    <citation type="submission" date="2019-08" db="EMBL/GenBank/DDBJ databases">
        <title>Hyperibacter terrae gen. nov., sp. nov. and Hyperibacter viscosus sp. nov., two new members in the family Rhodospirillaceae isolated from the rhizosphere of Hypericum perforatum.</title>
        <authorList>
            <person name="Noviana Z."/>
        </authorList>
    </citation>
    <scope>NUCLEOTIDE SEQUENCE [LARGE SCALE GENOMIC DNA]</scope>
    <source>
        <strain evidence="3 4">R5959</strain>
    </source>
</reference>
<feature type="transmembrane region" description="Helical" evidence="1">
    <location>
        <begin position="7"/>
        <end position="27"/>
    </location>
</feature>
<dbReference type="InterPro" id="IPR037185">
    <property type="entry name" value="EmrE-like"/>
</dbReference>
<dbReference type="Pfam" id="PF00892">
    <property type="entry name" value="EamA"/>
    <property type="match status" value="2"/>
</dbReference>
<protein>
    <submittedName>
        <fullName evidence="3">Membrane protein</fullName>
    </submittedName>
</protein>
<dbReference type="EMBL" id="CP042582">
    <property type="protein sequence ID" value="QEX20966.1"/>
    <property type="molecule type" value="Genomic_DNA"/>
</dbReference>
<dbReference type="KEGG" id="hadh:FRZ61_08860"/>
<keyword evidence="1" id="KW-1133">Transmembrane helix</keyword>
<evidence type="ECO:0000256" key="1">
    <source>
        <dbReference type="SAM" id="Phobius"/>
    </source>
</evidence>
<dbReference type="AlphaFoldDB" id="A0A5J6N203"/>
<dbReference type="Proteomes" id="UP000325797">
    <property type="component" value="Chromosome"/>
</dbReference>
<dbReference type="RefSeq" id="WP_151115160.1">
    <property type="nucleotide sequence ID" value="NZ_CP042582.1"/>
</dbReference>
<feature type="domain" description="EamA" evidence="2">
    <location>
        <begin position="149"/>
        <end position="274"/>
    </location>
</feature>
<keyword evidence="1" id="KW-0472">Membrane</keyword>
<dbReference type="PANTHER" id="PTHR22911">
    <property type="entry name" value="ACYL-MALONYL CONDENSING ENZYME-RELATED"/>
    <property type="match status" value="1"/>
</dbReference>
<feature type="domain" description="EamA" evidence="2">
    <location>
        <begin position="9"/>
        <end position="139"/>
    </location>
</feature>
<dbReference type="OrthoDB" id="9810239at2"/>
<name>A0A5J6N203_9PROT</name>
<dbReference type="InterPro" id="IPR000620">
    <property type="entry name" value="EamA_dom"/>
</dbReference>
<sequence length="292" mass="30850">MVPRSAVWRGLAVSIAGAVLISFETLLLRLVTADIWTIIWWRGVLLGATLLLVAVASTHSLRILRLRGGAEGLVVIAFAAAVFCFVSALLHTTVANTLVIGSAAPFAAALLSWIFLRERLPAATWIVSLVLVAGLFIIFYDSLRTDSLAGDLAALGYAFCLGAYFVALRRSRGEAFLTVIGYGGLLSAALAWPLASPLATSASDVIHLSILGILVVPLATLLLARGTEHLAAPDVTLIMMLDTLLGPLWVWLALGETPDRATFIGGALILATIVAHAYMTAARKPAGRDTIN</sequence>
<feature type="transmembrane region" description="Helical" evidence="1">
    <location>
        <begin position="175"/>
        <end position="194"/>
    </location>
</feature>
<accession>A0A5J6N203</accession>
<feature type="transmembrane region" description="Helical" evidence="1">
    <location>
        <begin position="260"/>
        <end position="279"/>
    </location>
</feature>
<dbReference type="SUPFAM" id="SSF103481">
    <property type="entry name" value="Multidrug resistance efflux transporter EmrE"/>
    <property type="match status" value="2"/>
</dbReference>
<keyword evidence="1" id="KW-0812">Transmembrane</keyword>
<feature type="transmembrane region" description="Helical" evidence="1">
    <location>
        <begin position="206"/>
        <end position="224"/>
    </location>
</feature>
<evidence type="ECO:0000313" key="4">
    <source>
        <dbReference type="Proteomes" id="UP000325797"/>
    </source>
</evidence>
<feature type="transmembrane region" description="Helical" evidence="1">
    <location>
        <begin position="236"/>
        <end position="254"/>
    </location>
</feature>